<dbReference type="eggNOG" id="KOG0583">
    <property type="taxonomic scope" value="Eukaryota"/>
</dbReference>
<dbReference type="GeneID" id="22578333"/>
<dbReference type="FunFam" id="3.30.200.20:FF:000042">
    <property type="entry name" value="Aurora kinase A"/>
    <property type="match status" value="1"/>
</dbReference>
<dbReference type="RefSeq" id="XP_010702272.1">
    <property type="nucleotide sequence ID" value="XM_010703970.1"/>
</dbReference>
<evidence type="ECO:0000313" key="10">
    <source>
        <dbReference type="Proteomes" id="UP000063063"/>
    </source>
</evidence>
<dbReference type="FunFam" id="1.10.238.10:FF:000491">
    <property type="entry name" value="Protein kinase, putative"/>
    <property type="match status" value="1"/>
</dbReference>
<evidence type="ECO:0000256" key="6">
    <source>
        <dbReference type="PROSITE-ProRule" id="PRU10141"/>
    </source>
</evidence>
<dbReference type="InterPro" id="IPR000719">
    <property type="entry name" value="Prot_kinase_dom"/>
</dbReference>
<dbReference type="PROSITE" id="PS50222">
    <property type="entry name" value="EF_HAND_2"/>
    <property type="match status" value="3"/>
</dbReference>
<evidence type="ECO:0000256" key="3">
    <source>
        <dbReference type="ARBA" id="ARBA00022741"/>
    </source>
</evidence>
<dbReference type="InterPro" id="IPR011009">
    <property type="entry name" value="Kinase-like_dom_sf"/>
</dbReference>
<dbReference type="InterPro" id="IPR008271">
    <property type="entry name" value="Ser/Thr_kinase_AS"/>
</dbReference>
<dbReference type="InterPro" id="IPR002048">
    <property type="entry name" value="EF_hand_dom"/>
</dbReference>
<reference evidence="9 10" key="1">
    <citation type="journal article" date="2015" name="Sci. Rep.">
        <title>The genome of Leishmania panamensis: insights into genomics of the L. (Viannia) subgenus.</title>
        <authorList>
            <person name="Llanes A."/>
            <person name="Restrepo C.M."/>
            <person name="Vecchio G.D."/>
            <person name="Anguizola F.J."/>
            <person name="Lleonart R."/>
        </authorList>
    </citation>
    <scope>NUCLEOTIDE SEQUENCE [LARGE SCALE GENOMIC DNA]</scope>
    <source>
        <strain evidence="9 10">MHOM/PA/94/PSC-1</strain>
    </source>
</reference>
<dbReference type="SUPFAM" id="SSF47473">
    <property type="entry name" value="EF-hand"/>
    <property type="match status" value="1"/>
</dbReference>
<evidence type="ECO:0000259" key="8">
    <source>
        <dbReference type="PROSITE" id="PS50222"/>
    </source>
</evidence>
<keyword evidence="4 9" id="KW-0418">Kinase</keyword>
<dbReference type="EC" id="2.7.11.1" evidence="9"/>
<keyword evidence="3 6" id="KW-0547">Nucleotide-binding</keyword>
<dbReference type="PROSITE" id="PS50011">
    <property type="entry name" value="PROTEIN_KINASE_DOM"/>
    <property type="match status" value="1"/>
</dbReference>
<dbReference type="Pfam" id="PF00069">
    <property type="entry name" value="Pkinase"/>
    <property type="match status" value="1"/>
</dbReference>
<organism evidence="9 10">
    <name type="scientific">Leishmania panamensis</name>
    <dbReference type="NCBI Taxonomy" id="5679"/>
    <lineage>
        <taxon>Eukaryota</taxon>
        <taxon>Discoba</taxon>
        <taxon>Euglenozoa</taxon>
        <taxon>Kinetoplastea</taxon>
        <taxon>Metakinetoplastina</taxon>
        <taxon>Trypanosomatida</taxon>
        <taxon>Trypanosomatidae</taxon>
        <taxon>Leishmaniinae</taxon>
        <taxon>Leishmania</taxon>
        <taxon>Leishmania guyanensis species complex</taxon>
    </lineage>
</organism>
<dbReference type="CDD" id="cd00051">
    <property type="entry name" value="EFh"/>
    <property type="match status" value="2"/>
</dbReference>
<evidence type="ECO:0000256" key="5">
    <source>
        <dbReference type="ARBA" id="ARBA00022840"/>
    </source>
</evidence>
<evidence type="ECO:0000256" key="1">
    <source>
        <dbReference type="ARBA" id="ARBA00022527"/>
    </source>
</evidence>
<dbReference type="PROSITE" id="PS00108">
    <property type="entry name" value="PROTEIN_KINASE_ST"/>
    <property type="match status" value="1"/>
</dbReference>
<gene>
    <name evidence="9" type="ORF">LPMP_331800</name>
</gene>
<dbReference type="GO" id="GO:0005737">
    <property type="term" value="C:cytoplasm"/>
    <property type="evidence" value="ECO:0007669"/>
    <property type="project" value="TreeGrafter"/>
</dbReference>
<dbReference type="SMART" id="SM00054">
    <property type="entry name" value="EFh"/>
    <property type="match status" value="3"/>
</dbReference>
<keyword evidence="1" id="KW-0723">Serine/threonine-protein kinase</keyword>
<evidence type="ECO:0000313" key="9">
    <source>
        <dbReference type="EMBL" id="AIO01472.1"/>
    </source>
</evidence>
<dbReference type="CDD" id="cd14003">
    <property type="entry name" value="STKc_AMPK-like"/>
    <property type="match status" value="1"/>
</dbReference>
<accession>A0A088SI15</accession>
<dbReference type="GO" id="GO:0004674">
    <property type="term" value="F:protein serine/threonine kinase activity"/>
    <property type="evidence" value="ECO:0007669"/>
    <property type="project" value="UniProtKB-KW"/>
</dbReference>
<evidence type="ECO:0000259" key="7">
    <source>
        <dbReference type="PROSITE" id="PS50011"/>
    </source>
</evidence>
<dbReference type="PANTHER" id="PTHR24346:SF82">
    <property type="entry name" value="KP78A-RELATED"/>
    <property type="match status" value="1"/>
</dbReference>
<dbReference type="GO" id="GO:0035556">
    <property type="term" value="P:intracellular signal transduction"/>
    <property type="evidence" value="ECO:0007669"/>
    <property type="project" value="TreeGrafter"/>
</dbReference>
<dbReference type="EMBL" id="CP009402">
    <property type="protein sequence ID" value="AIO01472.1"/>
    <property type="molecule type" value="Genomic_DNA"/>
</dbReference>
<dbReference type="InterPro" id="IPR017441">
    <property type="entry name" value="Protein_kinase_ATP_BS"/>
</dbReference>
<evidence type="ECO:0000256" key="2">
    <source>
        <dbReference type="ARBA" id="ARBA00022679"/>
    </source>
</evidence>
<dbReference type="Proteomes" id="UP000063063">
    <property type="component" value="Chromosome 33"/>
</dbReference>
<proteinExistence type="predicted"/>
<feature type="domain" description="EF-hand" evidence="8">
    <location>
        <begin position="383"/>
        <end position="418"/>
    </location>
</feature>
<dbReference type="AlphaFoldDB" id="A0A088SI15"/>
<evidence type="ECO:0000256" key="4">
    <source>
        <dbReference type="ARBA" id="ARBA00022777"/>
    </source>
</evidence>
<name>A0A088SI15_LEIPA</name>
<feature type="domain" description="Protein kinase" evidence="7">
    <location>
        <begin position="36"/>
        <end position="295"/>
    </location>
</feature>
<dbReference type="VEuPathDB" id="TriTrypDB:LPAL13_330025100"/>
<dbReference type="PROSITE" id="PS00107">
    <property type="entry name" value="PROTEIN_KINASE_ATP"/>
    <property type="match status" value="1"/>
</dbReference>
<dbReference type="KEGG" id="lpan:LPMP_331800"/>
<dbReference type="Gene3D" id="1.10.238.10">
    <property type="entry name" value="EF-hand"/>
    <property type="match status" value="1"/>
</dbReference>
<dbReference type="VEuPathDB" id="TriTrypDB:LPMP_331800"/>
<feature type="binding site" evidence="6">
    <location>
        <position position="65"/>
    </location>
    <ligand>
        <name>ATP</name>
        <dbReference type="ChEBI" id="CHEBI:30616"/>
    </ligand>
</feature>
<dbReference type="SUPFAM" id="SSF56112">
    <property type="entry name" value="Protein kinase-like (PK-like)"/>
    <property type="match status" value="1"/>
</dbReference>
<feature type="domain" description="EF-hand" evidence="8">
    <location>
        <begin position="439"/>
        <end position="474"/>
    </location>
</feature>
<dbReference type="Pfam" id="PF13499">
    <property type="entry name" value="EF-hand_7"/>
    <property type="match status" value="1"/>
</dbReference>
<dbReference type="PANTHER" id="PTHR24346">
    <property type="entry name" value="MAP/MICROTUBULE AFFINITY-REGULATING KINASE"/>
    <property type="match status" value="1"/>
</dbReference>
<dbReference type="Gene3D" id="1.10.510.10">
    <property type="entry name" value="Transferase(Phosphotransferase) domain 1"/>
    <property type="match status" value="1"/>
</dbReference>
<dbReference type="GO" id="GO:0005509">
    <property type="term" value="F:calcium ion binding"/>
    <property type="evidence" value="ECO:0007669"/>
    <property type="project" value="InterPro"/>
</dbReference>
<dbReference type="FunFam" id="1.10.510.10:FF:001513">
    <property type="entry name" value="Protein kinase, putative"/>
    <property type="match status" value="1"/>
</dbReference>
<dbReference type="Pfam" id="PF13833">
    <property type="entry name" value="EF-hand_8"/>
    <property type="match status" value="1"/>
</dbReference>
<keyword evidence="2 9" id="KW-0808">Transferase</keyword>
<dbReference type="GO" id="GO:0005524">
    <property type="term" value="F:ATP binding"/>
    <property type="evidence" value="ECO:0007669"/>
    <property type="project" value="UniProtKB-UniRule"/>
</dbReference>
<feature type="domain" description="EF-hand" evidence="8">
    <location>
        <begin position="345"/>
        <end position="380"/>
    </location>
</feature>
<dbReference type="InterPro" id="IPR011992">
    <property type="entry name" value="EF-hand-dom_pair"/>
</dbReference>
<dbReference type="SMART" id="SM00220">
    <property type="entry name" value="S_TKc"/>
    <property type="match status" value="1"/>
</dbReference>
<protein>
    <submittedName>
        <fullName evidence="9">Protein kinase, putative</fullName>
        <ecNumber evidence="9">2.7.11.1</ecNumber>
    </submittedName>
</protein>
<sequence>MSKEVSKAPMEDEGAEMKDGGKALKAAQKKLIGGHIELGHVLGVGGFGKVYNAYDVKKKVHVAVKMIDKALVRSSGIQSYVEREIEMMRKMKNQHVVRLLEAIETSKAYNLVMELAPNGELFDKIVDSQRFDEETARNYFQQLICAVHYCHQMNIVHRDLKAENLLLGENNVLKVCDFGLSRYTKDGRFNDHEVLFTSLAGSIDYQAPEVLKERGYEGASCDMWSCGCVLFFMLCGYLPFTDRSDGLTRKRILSCQYNKTSRYLPEQAADLIAHLLVSLPSARYTTSDVIQHPWFRVNLDPSMFPNEKAEPTPMSPLSNGDFIQRSITPKVGTGSFGAAPSPTTSKAEEMHQAFQSCNVTGDGFLNKEEVRDALIKLNGCNQVTEQEVKDFMSNFQVDREGRITEEEFVMGWTRHQNDLGSKYDLSKMAHLFHYDLEKEFLQVVREAFDMIDAEHSGIITKEKLKSLGLGLTDKDAESVFSSMDTEHKGLSSLTFEGFVGLCLKYDFFKNHPLAIRLRRLNAFFEATEHAAFRASLNTGYTVAGQREVIKALLLSKQETLSTAFEESDVNGFLYGTYTQDSKKVLEIGVRLLPAAAGYTKVIVYRIGGKTTEFHKWFLDLRRLMKDELLRCEEDTAVKGDPELM</sequence>
<keyword evidence="5 6" id="KW-0067">ATP-binding</keyword>
<dbReference type="OrthoDB" id="541276at2759"/>
<keyword evidence="10" id="KW-1185">Reference proteome</keyword>